<dbReference type="Gene3D" id="3.10.620.30">
    <property type="match status" value="1"/>
</dbReference>
<reference evidence="3 4" key="1">
    <citation type="submission" date="2020-10" db="EMBL/GenBank/DDBJ databases">
        <title>Ca. Dormibacterota MAGs.</title>
        <authorList>
            <person name="Montgomery K."/>
        </authorList>
    </citation>
    <scope>NUCLEOTIDE SEQUENCE [LARGE SCALE GENOMIC DNA]</scope>
    <source>
        <strain evidence="3">SC8811_S16_3</strain>
    </source>
</reference>
<feature type="region of interest" description="Disordered" evidence="1">
    <location>
        <begin position="22"/>
        <end position="42"/>
    </location>
</feature>
<dbReference type="Proteomes" id="UP000620075">
    <property type="component" value="Unassembled WGS sequence"/>
</dbReference>
<dbReference type="Gene3D" id="2.60.40.2250">
    <property type="match status" value="1"/>
</dbReference>
<dbReference type="PANTHER" id="PTHR33490">
    <property type="entry name" value="BLR5614 PROTEIN-RELATED"/>
    <property type="match status" value="1"/>
</dbReference>
<evidence type="ECO:0000313" key="3">
    <source>
        <dbReference type="EMBL" id="MBJ7603477.1"/>
    </source>
</evidence>
<proteinExistence type="predicted"/>
<dbReference type="InterPro" id="IPR038765">
    <property type="entry name" value="Papain-like_cys_pep_sf"/>
</dbReference>
<evidence type="ECO:0000259" key="2">
    <source>
        <dbReference type="SMART" id="SM00460"/>
    </source>
</evidence>
<accession>A0A934KAD3</accession>
<dbReference type="PANTHER" id="PTHR33490:SF12">
    <property type="entry name" value="BLL5557 PROTEIN"/>
    <property type="match status" value="1"/>
</dbReference>
<gene>
    <name evidence="3" type="ORF">JF888_09865</name>
</gene>
<dbReference type="SMART" id="SM00460">
    <property type="entry name" value="TGc"/>
    <property type="match status" value="1"/>
</dbReference>
<feature type="domain" description="Transglutaminase-like" evidence="2">
    <location>
        <begin position="209"/>
        <end position="275"/>
    </location>
</feature>
<dbReference type="SUPFAM" id="SSF54001">
    <property type="entry name" value="Cysteine proteinases"/>
    <property type="match status" value="1"/>
</dbReference>
<sequence length="332" mass="36916">MLVPLRLPCIFTKCSVSEVRRADCGRQPEAEQQPAGEALGRDTRTVSPNLRLRVGCVFTFDVPGPSFALIQVAARRGESPRVLEETWQLQPEAEITSFTDLYGNLNRRAVLGLGPARLRYDAQVEVPDVADDMAEDAGQIPVEALPGEVTHFLLPSRYCLSDALMGTAWELFGTTTPGWARAQAISDWVNGHLAFRYGASDRLTTAVDAFERKEGVCRDFTHLFITFCRALNLPARYVFGYLPDIYVEPPDAPMDFAAWAEVYLGDRWWTFDPRNNRRRVGRVVIGRGRDAADVSMVTTWGPATFKSLEVWADLNPTKAVDFAGTPTTGPRT</sequence>
<dbReference type="Pfam" id="PF01841">
    <property type="entry name" value="Transglut_core"/>
    <property type="match status" value="1"/>
</dbReference>
<dbReference type="AlphaFoldDB" id="A0A934KAD3"/>
<dbReference type="InterPro" id="IPR002931">
    <property type="entry name" value="Transglutaminase-like"/>
</dbReference>
<dbReference type="EMBL" id="JAEKNQ010000036">
    <property type="protein sequence ID" value="MBJ7603477.1"/>
    <property type="molecule type" value="Genomic_DNA"/>
</dbReference>
<name>A0A934KAD3_9BACT</name>
<protein>
    <submittedName>
        <fullName evidence="3">Transglutaminase family protein</fullName>
    </submittedName>
</protein>
<comment type="caution">
    <text evidence="3">The sequence shown here is derived from an EMBL/GenBank/DDBJ whole genome shotgun (WGS) entry which is preliminary data.</text>
</comment>
<evidence type="ECO:0000313" key="4">
    <source>
        <dbReference type="Proteomes" id="UP000620075"/>
    </source>
</evidence>
<evidence type="ECO:0000256" key="1">
    <source>
        <dbReference type="SAM" id="MobiDB-lite"/>
    </source>
</evidence>
<organism evidence="3 4">
    <name type="scientific">Candidatus Dormiibacter inghamiae</name>
    <dbReference type="NCBI Taxonomy" id="3127013"/>
    <lineage>
        <taxon>Bacteria</taxon>
        <taxon>Bacillati</taxon>
        <taxon>Candidatus Dormiibacterota</taxon>
        <taxon>Candidatus Dormibacteria</taxon>
        <taxon>Candidatus Dormibacterales</taxon>
        <taxon>Candidatus Dormibacteraceae</taxon>
        <taxon>Candidatus Dormiibacter</taxon>
    </lineage>
</organism>